<dbReference type="AlphaFoldDB" id="A0A6S7AQL3"/>
<keyword evidence="2" id="KW-1133">Transmembrane helix</keyword>
<sequence length="283" mass="30508">MPTPLLSLLRCTGYWITATLGAMVHYGFVVPWQGILRPLSGTPFVLCAFVMVARSRVRPWLGMLVAVGVISAALVFTVILDQGLNAWAAVAVPLSAVTLGRLLHNHHGRILVVSNQGRGIWSVHLNLLKAKHPTALWRGVFRELENVVRMAKAAGAVELRFTSPLLVNDTTAGRLDRKLRKALSKCDLTAEVTLADPKPMGVSGTGLIHVYLARQRGLKATRQVYEDAPWNIKTRAITFQITPAPHPFPPAEPQHCFGGAGVSQHGSTQDGRAAVAASSGSAR</sequence>
<name>A0A6S7AQL3_9BURK</name>
<proteinExistence type="predicted"/>
<feature type="transmembrane region" description="Helical" evidence="2">
    <location>
        <begin position="35"/>
        <end position="53"/>
    </location>
</feature>
<organism evidence="3 4">
    <name type="scientific">Achromobacter kerstersii</name>
    <dbReference type="NCBI Taxonomy" id="1353890"/>
    <lineage>
        <taxon>Bacteria</taxon>
        <taxon>Pseudomonadati</taxon>
        <taxon>Pseudomonadota</taxon>
        <taxon>Betaproteobacteria</taxon>
        <taxon>Burkholderiales</taxon>
        <taxon>Alcaligenaceae</taxon>
        <taxon>Achromobacter</taxon>
    </lineage>
</organism>
<feature type="transmembrane region" description="Helical" evidence="2">
    <location>
        <begin position="12"/>
        <end position="29"/>
    </location>
</feature>
<keyword evidence="4" id="KW-1185">Reference proteome</keyword>
<evidence type="ECO:0000313" key="4">
    <source>
        <dbReference type="Proteomes" id="UP000494269"/>
    </source>
</evidence>
<feature type="compositionally biased region" description="Low complexity" evidence="1">
    <location>
        <begin position="271"/>
        <end position="283"/>
    </location>
</feature>
<reference evidence="3 4" key="1">
    <citation type="submission" date="2020-04" db="EMBL/GenBank/DDBJ databases">
        <authorList>
            <person name="De Canck E."/>
        </authorList>
    </citation>
    <scope>NUCLEOTIDE SEQUENCE [LARGE SCALE GENOMIC DNA]</scope>
    <source>
        <strain evidence="3 4">LMG 3441</strain>
    </source>
</reference>
<evidence type="ECO:0000256" key="1">
    <source>
        <dbReference type="SAM" id="MobiDB-lite"/>
    </source>
</evidence>
<accession>A0A6S7AQL3</accession>
<feature type="transmembrane region" description="Helical" evidence="2">
    <location>
        <begin position="60"/>
        <end position="80"/>
    </location>
</feature>
<gene>
    <name evidence="3" type="ORF">LMG3441_06017</name>
</gene>
<evidence type="ECO:0000256" key="2">
    <source>
        <dbReference type="SAM" id="Phobius"/>
    </source>
</evidence>
<dbReference type="Proteomes" id="UP000494269">
    <property type="component" value="Unassembled WGS sequence"/>
</dbReference>
<protein>
    <submittedName>
        <fullName evidence="3">Uncharacterized protein</fullName>
    </submittedName>
</protein>
<keyword evidence="2" id="KW-0472">Membrane</keyword>
<feature type="region of interest" description="Disordered" evidence="1">
    <location>
        <begin position="258"/>
        <end position="283"/>
    </location>
</feature>
<dbReference type="EMBL" id="CADIJQ010000018">
    <property type="protein sequence ID" value="CAB3743620.1"/>
    <property type="molecule type" value="Genomic_DNA"/>
</dbReference>
<evidence type="ECO:0000313" key="3">
    <source>
        <dbReference type="EMBL" id="CAB3743620.1"/>
    </source>
</evidence>
<keyword evidence="2" id="KW-0812">Transmembrane</keyword>